<keyword evidence="1" id="KW-0732">Signal</keyword>
<evidence type="ECO:0000259" key="2">
    <source>
        <dbReference type="Pfam" id="PF03372"/>
    </source>
</evidence>
<name>A0A7V2F7M6_RHOMR</name>
<sequence>MRTRLLKSLLLCLFLLPACRQTGPEPDRLEYPTTGFFVPESPPQFRAEGIRIATFNTFFLFDGYGDEGQATFPHKGNPEAARQHRARIAQVLRMLQADVVVLQEVEHEAVLRRMVKEDLADLGYEVYFVQGNDTFTGQDVAVLSRLPVEKIGRTEERVPVEGSSETYGVSKNIWVRMYLGDLPVTLIGVHFLAGPNDPSRRPRREAQAEVIRRLVVRELEAGRAVAVLGDLNDFDETVPDLNGNRPISRVLAIIKAAGPGPTDDLYNVLAAVPQTDRYTAFDDRDEDGQVAWPELSAIDHILLSPQLKARLQEVHYVQAHDPRTVSDHFPVIVTLAPRGL</sequence>
<dbReference type="AlphaFoldDB" id="A0A7V2F7M6"/>
<dbReference type="PANTHER" id="PTHR42834">
    <property type="entry name" value="ENDONUCLEASE/EXONUCLEASE/PHOSPHATASE FAMILY PROTEIN (AFU_ORTHOLOGUE AFUA_3G09210)"/>
    <property type="match status" value="1"/>
</dbReference>
<dbReference type="InterPro" id="IPR036691">
    <property type="entry name" value="Endo/exonu/phosph_ase_sf"/>
</dbReference>
<comment type="caution">
    <text evidence="3">The sequence shown here is derived from an EMBL/GenBank/DDBJ whole genome shotgun (WGS) entry which is preliminary data.</text>
</comment>
<dbReference type="Pfam" id="PF03372">
    <property type="entry name" value="Exo_endo_phos"/>
    <property type="match status" value="1"/>
</dbReference>
<dbReference type="EMBL" id="DSGB01000006">
    <property type="protein sequence ID" value="HER97088.1"/>
    <property type="molecule type" value="Genomic_DNA"/>
</dbReference>
<dbReference type="InterPro" id="IPR005135">
    <property type="entry name" value="Endo/exonuclease/phosphatase"/>
</dbReference>
<gene>
    <name evidence="3" type="ORF">ENO59_11390</name>
</gene>
<reference evidence="3" key="1">
    <citation type="journal article" date="2020" name="mSystems">
        <title>Genome- and Community-Level Interaction Insights into Carbon Utilization and Element Cycling Functions of Hydrothermarchaeota in Hydrothermal Sediment.</title>
        <authorList>
            <person name="Zhou Z."/>
            <person name="Liu Y."/>
            <person name="Xu W."/>
            <person name="Pan J."/>
            <person name="Luo Z.H."/>
            <person name="Li M."/>
        </authorList>
    </citation>
    <scope>NUCLEOTIDE SEQUENCE [LARGE SCALE GENOMIC DNA]</scope>
    <source>
        <strain evidence="3">SpSt-143</strain>
    </source>
</reference>
<dbReference type="Gene3D" id="3.60.10.10">
    <property type="entry name" value="Endonuclease/exonuclease/phosphatase"/>
    <property type="match status" value="1"/>
</dbReference>
<feature type="signal peptide" evidence="1">
    <location>
        <begin position="1"/>
        <end position="20"/>
    </location>
</feature>
<organism evidence="3">
    <name type="scientific">Rhodothermus marinus</name>
    <name type="common">Rhodothermus obamensis</name>
    <dbReference type="NCBI Taxonomy" id="29549"/>
    <lineage>
        <taxon>Bacteria</taxon>
        <taxon>Pseudomonadati</taxon>
        <taxon>Rhodothermota</taxon>
        <taxon>Rhodothermia</taxon>
        <taxon>Rhodothermales</taxon>
        <taxon>Rhodothermaceae</taxon>
        <taxon>Rhodothermus</taxon>
    </lineage>
</organism>
<keyword evidence="3" id="KW-0540">Nuclease</keyword>
<accession>A0A7V2F7M6</accession>
<evidence type="ECO:0000313" key="3">
    <source>
        <dbReference type="EMBL" id="HER97088.1"/>
    </source>
</evidence>
<feature type="domain" description="Endonuclease/exonuclease/phosphatase" evidence="2">
    <location>
        <begin position="53"/>
        <end position="328"/>
    </location>
</feature>
<proteinExistence type="predicted"/>
<feature type="chain" id="PRO_5031165850" evidence="1">
    <location>
        <begin position="21"/>
        <end position="340"/>
    </location>
</feature>
<dbReference type="PANTHER" id="PTHR42834:SF1">
    <property type="entry name" value="ENDONUCLEASE_EXONUCLEASE_PHOSPHATASE FAMILY PROTEIN (AFU_ORTHOLOGUE AFUA_3G09210)"/>
    <property type="match status" value="1"/>
</dbReference>
<dbReference type="SUPFAM" id="SSF56219">
    <property type="entry name" value="DNase I-like"/>
    <property type="match status" value="1"/>
</dbReference>
<keyword evidence="3" id="KW-0255">Endonuclease</keyword>
<dbReference type="InterPro" id="IPR018247">
    <property type="entry name" value="EF_Hand_1_Ca_BS"/>
</dbReference>
<protein>
    <submittedName>
        <fullName evidence="3">Endonuclease</fullName>
    </submittedName>
</protein>
<evidence type="ECO:0000256" key="1">
    <source>
        <dbReference type="SAM" id="SignalP"/>
    </source>
</evidence>
<dbReference type="PROSITE" id="PS00018">
    <property type="entry name" value="EF_HAND_1"/>
    <property type="match status" value="1"/>
</dbReference>
<dbReference type="GO" id="GO:0004519">
    <property type="term" value="F:endonuclease activity"/>
    <property type="evidence" value="ECO:0007669"/>
    <property type="project" value="UniProtKB-KW"/>
</dbReference>
<keyword evidence="3" id="KW-0378">Hydrolase</keyword>